<dbReference type="Gene3D" id="3.30.43.10">
    <property type="entry name" value="Uridine Diphospho-n-acetylenolpyruvylglucosamine Reductase, domain 2"/>
    <property type="match status" value="1"/>
</dbReference>
<dbReference type="GO" id="GO:0071949">
    <property type="term" value="F:FAD binding"/>
    <property type="evidence" value="ECO:0007669"/>
    <property type="project" value="InterPro"/>
</dbReference>
<dbReference type="Pfam" id="PF00941">
    <property type="entry name" value="FAD_binding_5"/>
    <property type="match status" value="1"/>
</dbReference>
<dbReference type="Gene3D" id="3.30.390.50">
    <property type="entry name" value="CO dehydrogenase flavoprotein, C-terminal domain"/>
    <property type="match status" value="1"/>
</dbReference>
<evidence type="ECO:0000313" key="5">
    <source>
        <dbReference type="Proteomes" id="UP000216024"/>
    </source>
</evidence>
<evidence type="ECO:0000259" key="3">
    <source>
        <dbReference type="PROSITE" id="PS51387"/>
    </source>
</evidence>
<organism evidence="4 5">
    <name type="scientific">Anaeromicrobium sediminis</name>
    <dbReference type="NCBI Taxonomy" id="1478221"/>
    <lineage>
        <taxon>Bacteria</taxon>
        <taxon>Bacillati</taxon>
        <taxon>Bacillota</taxon>
        <taxon>Clostridia</taxon>
        <taxon>Peptostreptococcales</taxon>
        <taxon>Thermotaleaceae</taxon>
        <taxon>Anaeromicrobium</taxon>
    </lineage>
</organism>
<reference evidence="4 5" key="1">
    <citation type="submission" date="2017-06" db="EMBL/GenBank/DDBJ databases">
        <title>Draft genome sequence of anaerobic fermentative bacterium Anaeromicrobium sediminis DY2726D isolated from West Pacific Ocean sediments.</title>
        <authorList>
            <person name="Zeng X."/>
        </authorList>
    </citation>
    <scope>NUCLEOTIDE SEQUENCE [LARGE SCALE GENOMIC DNA]</scope>
    <source>
        <strain evidence="4 5">DY2726D</strain>
    </source>
</reference>
<dbReference type="InterPro" id="IPR036683">
    <property type="entry name" value="CO_DH_flav_C_dom_sf"/>
</dbReference>
<dbReference type="EMBL" id="NIBG01000008">
    <property type="protein sequence ID" value="PAB59313.1"/>
    <property type="molecule type" value="Genomic_DNA"/>
</dbReference>
<dbReference type="InterPro" id="IPR051312">
    <property type="entry name" value="Diverse_Substr_Oxidored"/>
</dbReference>
<dbReference type="InterPro" id="IPR036318">
    <property type="entry name" value="FAD-bd_PCMH-like_sf"/>
</dbReference>
<protein>
    <recommendedName>
        <fullName evidence="3">FAD-binding PCMH-type domain-containing protein</fullName>
    </recommendedName>
</protein>
<sequence length="282" mass="31359">MSMIMKTPNNLTQLVECLKDIDENTYALSGGTDLIIKMKKDKIHKGTLIDLKGINELNYIKEENDFIRVGAGTTFTTIEESEIIKSNCICVSLASGQVGSTQIRNWATIGGNVANAFAGADLIPTLLLMDSKVVTINSHNERIERSIDEVIIGLGKNSLNRDEIIIEIIIPKYKGYESAFAKLGSRTRVTISKLNMSVLLKKEGNKILDSRVVLGALGPKAFRATMVEEFLNDKEIDEKLLDRFYEVLSKQVDEAIPTRKSRTYKREAIKGLGSDIYKQLLG</sequence>
<dbReference type="InterPro" id="IPR016166">
    <property type="entry name" value="FAD-bd_PCMH"/>
</dbReference>
<dbReference type="Proteomes" id="UP000216024">
    <property type="component" value="Unassembled WGS sequence"/>
</dbReference>
<keyword evidence="1" id="KW-0285">Flavoprotein</keyword>
<proteinExistence type="predicted"/>
<dbReference type="InterPro" id="IPR016167">
    <property type="entry name" value="FAD-bd_PCMH_sub1"/>
</dbReference>
<dbReference type="InterPro" id="IPR002346">
    <property type="entry name" value="Mopterin_DH_FAD-bd"/>
</dbReference>
<dbReference type="OrthoDB" id="9789842at2"/>
<comment type="caution">
    <text evidence="4">The sequence shown here is derived from an EMBL/GenBank/DDBJ whole genome shotgun (WGS) entry which is preliminary data.</text>
</comment>
<evidence type="ECO:0000256" key="2">
    <source>
        <dbReference type="ARBA" id="ARBA00023002"/>
    </source>
</evidence>
<keyword evidence="2" id="KW-0560">Oxidoreductase</keyword>
<dbReference type="PROSITE" id="PS51387">
    <property type="entry name" value="FAD_PCMH"/>
    <property type="match status" value="1"/>
</dbReference>
<dbReference type="SUPFAM" id="SSF56176">
    <property type="entry name" value="FAD-binding/transporter-associated domain-like"/>
    <property type="match status" value="1"/>
</dbReference>
<dbReference type="AlphaFoldDB" id="A0A267MKI7"/>
<feature type="domain" description="FAD-binding PCMH-type" evidence="3">
    <location>
        <begin position="1"/>
        <end position="175"/>
    </location>
</feature>
<dbReference type="SUPFAM" id="SSF55447">
    <property type="entry name" value="CO dehydrogenase flavoprotein C-terminal domain-like"/>
    <property type="match status" value="1"/>
</dbReference>
<accession>A0A267MKI7</accession>
<dbReference type="Pfam" id="PF03450">
    <property type="entry name" value="CO_deh_flav_C"/>
    <property type="match status" value="1"/>
</dbReference>
<dbReference type="SMART" id="SM01092">
    <property type="entry name" value="CO_deh_flav_C"/>
    <property type="match status" value="1"/>
</dbReference>
<keyword evidence="5" id="KW-1185">Reference proteome</keyword>
<dbReference type="PANTHER" id="PTHR42659">
    <property type="entry name" value="XANTHINE DEHYDROGENASE SUBUNIT C-RELATED"/>
    <property type="match status" value="1"/>
</dbReference>
<dbReference type="Gene3D" id="3.30.465.10">
    <property type="match status" value="1"/>
</dbReference>
<gene>
    <name evidence="4" type="ORF">CCE28_10645</name>
</gene>
<dbReference type="GO" id="GO:0016491">
    <property type="term" value="F:oxidoreductase activity"/>
    <property type="evidence" value="ECO:0007669"/>
    <property type="project" value="UniProtKB-KW"/>
</dbReference>
<dbReference type="RefSeq" id="WP_095133693.1">
    <property type="nucleotide sequence ID" value="NZ_NIBG01000008.1"/>
</dbReference>
<evidence type="ECO:0000256" key="1">
    <source>
        <dbReference type="ARBA" id="ARBA00022630"/>
    </source>
</evidence>
<evidence type="ECO:0000313" key="4">
    <source>
        <dbReference type="EMBL" id="PAB59313.1"/>
    </source>
</evidence>
<dbReference type="PANTHER" id="PTHR42659:SF9">
    <property type="entry name" value="XANTHINE DEHYDROGENASE FAD-BINDING SUBUNIT XDHB-RELATED"/>
    <property type="match status" value="1"/>
</dbReference>
<dbReference type="InterPro" id="IPR005107">
    <property type="entry name" value="CO_DH_flav_C"/>
</dbReference>
<dbReference type="InterPro" id="IPR016169">
    <property type="entry name" value="FAD-bd_PCMH_sub2"/>
</dbReference>
<name>A0A267MKI7_9FIRM</name>